<evidence type="ECO:0000313" key="3">
    <source>
        <dbReference type="Proteomes" id="UP000245624"/>
    </source>
</evidence>
<name>A0A317L223_9BACI</name>
<dbReference type="InterPro" id="IPR012347">
    <property type="entry name" value="Ferritin-like"/>
</dbReference>
<evidence type="ECO:0000256" key="1">
    <source>
        <dbReference type="SAM" id="Phobius"/>
    </source>
</evidence>
<comment type="caution">
    <text evidence="2">The sequence shown here is derived from an EMBL/GenBank/DDBJ whole genome shotgun (WGS) entry which is preliminary data.</text>
</comment>
<dbReference type="AlphaFoldDB" id="A0A317L223"/>
<dbReference type="OrthoDB" id="1675670at2"/>
<gene>
    <name evidence="2" type="ORF">DLJ74_02775</name>
</gene>
<dbReference type="Gene3D" id="1.20.1260.10">
    <property type="match status" value="2"/>
</dbReference>
<sequence length="341" mass="38795">MEVKTVETEKNIKLTSAELSQLWASYQNDSGSICVLKHFLKTVEDADIRPILEHALQLSQTHIQKLTSIFTKENYPLPKGFSEDQDLNVNAPRLFTDNYMLQFMKQMAQISLNAYSVSKSLSVRSDIDQFYGQCLAEVNDMDTTVKKILLEKGLYVRSPYIPYPEKIDFVKKQNFLTGWFGERRPLLSLEITNLYANFQRNDLGTATLIGFSQVAKSQKVGQFFIRGKKIASKHNEIFGSILREDNLPVPMTSDTYVTESKISPFSDSLMLFIVTGLIALGIGYYGTSISTSLRRDLTAHYDRFIHEILKYSEDGANILIDNGWLEEPPIASDRDELAKKK</sequence>
<keyword evidence="1" id="KW-0472">Membrane</keyword>
<keyword evidence="1" id="KW-0812">Transmembrane</keyword>
<reference evidence="2 3" key="1">
    <citation type="submission" date="2018-05" db="EMBL/GenBank/DDBJ databases">
        <title>Genomic analysis of Gracilibacillus dipsosauri DD1 reveals novel features of a salt-tolerant amylase.</title>
        <authorList>
            <person name="Deutch C.E."/>
            <person name="Yang S."/>
        </authorList>
    </citation>
    <scope>NUCLEOTIDE SEQUENCE [LARGE SCALE GENOMIC DNA]</scope>
    <source>
        <strain evidence="2 3">DD1</strain>
    </source>
</reference>
<keyword evidence="1" id="KW-1133">Transmembrane helix</keyword>
<proteinExistence type="predicted"/>
<dbReference type="InterPro" id="IPR021617">
    <property type="entry name" value="DUF3231"/>
</dbReference>
<evidence type="ECO:0000313" key="2">
    <source>
        <dbReference type="EMBL" id="PWU69872.1"/>
    </source>
</evidence>
<organism evidence="2 3">
    <name type="scientific">Gracilibacillus dipsosauri</name>
    <dbReference type="NCBI Taxonomy" id="178340"/>
    <lineage>
        <taxon>Bacteria</taxon>
        <taxon>Bacillati</taxon>
        <taxon>Bacillota</taxon>
        <taxon>Bacilli</taxon>
        <taxon>Bacillales</taxon>
        <taxon>Bacillaceae</taxon>
        <taxon>Gracilibacillus</taxon>
    </lineage>
</organism>
<evidence type="ECO:0008006" key="4">
    <source>
        <dbReference type="Google" id="ProtNLM"/>
    </source>
</evidence>
<keyword evidence="3" id="KW-1185">Reference proteome</keyword>
<dbReference type="Proteomes" id="UP000245624">
    <property type="component" value="Unassembled WGS sequence"/>
</dbReference>
<accession>A0A317L223</accession>
<dbReference type="EMBL" id="QGTD01000004">
    <property type="protein sequence ID" value="PWU69872.1"/>
    <property type="molecule type" value="Genomic_DNA"/>
</dbReference>
<dbReference type="Pfam" id="PF11553">
    <property type="entry name" value="DUF3231"/>
    <property type="match status" value="2"/>
</dbReference>
<feature type="transmembrane region" description="Helical" evidence="1">
    <location>
        <begin position="269"/>
        <end position="287"/>
    </location>
</feature>
<protein>
    <recommendedName>
        <fullName evidence="4">DUF3231 domain-containing protein</fullName>
    </recommendedName>
</protein>